<keyword evidence="5 7" id="KW-0378">Hydrolase</keyword>
<evidence type="ECO:0000256" key="2">
    <source>
        <dbReference type="ARBA" id="ARBA00011322"/>
    </source>
</evidence>
<keyword evidence="11" id="KW-1185">Reference proteome</keyword>
<dbReference type="KEGG" id="hsd:SD1D_1900"/>
<dbReference type="GO" id="GO:0006310">
    <property type="term" value="P:DNA recombination"/>
    <property type="evidence" value="ECO:0007669"/>
    <property type="project" value="UniProtKB-KW"/>
</dbReference>
<comment type="function">
    <text evidence="7">SbcCD cleaves DNA hairpin structures. These structures can inhibit DNA replication and are intermediates in certain DNA recombination reactions. The complex acts as a 3'-&gt;5' double strand exonuclease that can open hairpins. It also has a 5' single-strand endonuclease activity.</text>
</comment>
<evidence type="ECO:0000313" key="11">
    <source>
        <dbReference type="Proteomes" id="UP000196053"/>
    </source>
</evidence>
<evidence type="ECO:0000256" key="7">
    <source>
        <dbReference type="RuleBase" id="RU363069"/>
    </source>
</evidence>
<evidence type="ECO:0000256" key="1">
    <source>
        <dbReference type="ARBA" id="ARBA00010555"/>
    </source>
</evidence>
<evidence type="ECO:0000259" key="8">
    <source>
        <dbReference type="Pfam" id="PF00149"/>
    </source>
</evidence>
<keyword evidence="7" id="KW-0233">DNA recombination</keyword>
<dbReference type="OrthoDB" id="9773856at2"/>
<keyword evidence="7" id="KW-0235">DNA replication</keyword>
<reference evidence="11" key="1">
    <citation type="submission" date="2015-09" db="EMBL/GenBank/DDBJ databases">
        <authorList>
            <person name="Wibberg D."/>
        </authorList>
    </citation>
    <scope>NUCLEOTIDE SEQUENCE [LARGE SCALE GENOMIC DNA]</scope>
    <source>
        <strain evidence="11">SD1D</strain>
    </source>
</reference>
<name>A0A0K8J7A8_9FIRM</name>
<dbReference type="AlphaFoldDB" id="A0A0K8J7A8"/>
<dbReference type="Pfam" id="PF00149">
    <property type="entry name" value="Metallophos"/>
    <property type="match status" value="1"/>
</dbReference>
<dbReference type="InterPro" id="IPR041796">
    <property type="entry name" value="Mre11_N"/>
</dbReference>
<evidence type="ECO:0000256" key="4">
    <source>
        <dbReference type="ARBA" id="ARBA00022722"/>
    </source>
</evidence>
<evidence type="ECO:0000259" key="9">
    <source>
        <dbReference type="Pfam" id="PF12320"/>
    </source>
</evidence>
<dbReference type="InterPro" id="IPR004593">
    <property type="entry name" value="SbcD"/>
</dbReference>
<dbReference type="CDD" id="cd00840">
    <property type="entry name" value="MPP_Mre11_N"/>
    <property type="match status" value="1"/>
</dbReference>
<comment type="similarity">
    <text evidence="1 7">Belongs to the SbcD family.</text>
</comment>
<dbReference type="NCBIfam" id="TIGR00619">
    <property type="entry name" value="sbcd"/>
    <property type="match status" value="1"/>
</dbReference>
<feature type="domain" description="Calcineurin-like phosphoesterase" evidence="8">
    <location>
        <begin position="1"/>
        <end position="225"/>
    </location>
</feature>
<dbReference type="Proteomes" id="UP000196053">
    <property type="component" value="Chromosome I"/>
</dbReference>
<keyword evidence="4 7" id="KW-0540">Nuclease</keyword>
<keyword evidence="7" id="KW-0255">Endonuclease</keyword>
<dbReference type="GO" id="GO:0006260">
    <property type="term" value="P:DNA replication"/>
    <property type="evidence" value="ECO:0007669"/>
    <property type="project" value="UniProtKB-KW"/>
</dbReference>
<dbReference type="GO" id="GO:0008408">
    <property type="term" value="F:3'-5' exonuclease activity"/>
    <property type="evidence" value="ECO:0007669"/>
    <property type="project" value="InterPro"/>
</dbReference>
<dbReference type="InterPro" id="IPR050535">
    <property type="entry name" value="DNA_Repair-Maintenance_Comp"/>
</dbReference>
<dbReference type="PANTHER" id="PTHR30337">
    <property type="entry name" value="COMPONENT OF ATP-DEPENDENT DSDNA EXONUCLEASE"/>
    <property type="match status" value="1"/>
</dbReference>
<evidence type="ECO:0000256" key="3">
    <source>
        <dbReference type="ARBA" id="ARBA00013365"/>
    </source>
</evidence>
<dbReference type="InterPro" id="IPR026843">
    <property type="entry name" value="SbcD_C"/>
</dbReference>
<dbReference type="RefSeq" id="WP_058258685.1">
    <property type="nucleotide sequence ID" value="NZ_DUPS01000030.1"/>
</dbReference>
<accession>A0A0K8J7A8</accession>
<protein>
    <recommendedName>
        <fullName evidence="3 7">Nuclease SbcCD subunit D</fullName>
    </recommendedName>
</protein>
<dbReference type="Gene3D" id="3.60.21.10">
    <property type="match status" value="1"/>
</dbReference>
<proteinExistence type="inferred from homology"/>
<dbReference type="SUPFAM" id="SSF56300">
    <property type="entry name" value="Metallo-dependent phosphatases"/>
    <property type="match status" value="1"/>
</dbReference>
<comment type="subunit">
    <text evidence="2 7">Heterodimer of SbcC and SbcD.</text>
</comment>
<dbReference type="Pfam" id="PF12320">
    <property type="entry name" value="SbcD_C"/>
    <property type="match status" value="1"/>
</dbReference>
<evidence type="ECO:0000256" key="6">
    <source>
        <dbReference type="ARBA" id="ARBA00022839"/>
    </source>
</evidence>
<dbReference type="PANTHER" id="PTHR30337:SF0">
    <property type="entry name" value="NUCLEASE SBCCD SUBUNIT D"/>
    <property type="match status" value="1"/>
</dbReference>
<evidence type="ECO:0000313" key="10">
    <source>
        <dbReference type="EMBL" id="CUH93440.1"/>
    </source>
</evidence>
<sequence>MKLFHISDLHIGKQLHYYNLKDNQIYILKQIVDRAKEYRPDVIIIAGDIYDKSVPSAEAYIIFDQFLNDLSDIKPSIPVLIIAGNHDSADRLNYASSFLEKHNIYISVHPPREEDEYLKKLVLQDEYGDVNFYLLPFTKPGYVRHLFDEGLVTSYDSAIKALIERENIDYKKRNVLISHQFYVAGEKSPKTCDSEQVYISVGGIDSVDIQAVEKFDYVALGHLHGAQSIGKKHIRYSGSPLKYSVSEQHHVKSITMVTINDKNSDIIIDKIPLSSNQDVRSEKGLLDEIISRATDENRHDYISITLTDEDEIYKPKDQLEEHYDHILEVKIENSRTKAQLMEADTEATVLDPFEAFKQFYRDMQGTSMSSEEEKIMIDVINILQEVQGNETDLY</sequence>
<feature type="domain" description="Nuclease SbcCD subunit D C-terminal" evidence="9">
    <location>
        <begin position="277"/>
        <end position="363"/>
    </location>
</feature>
<dbReference type="InterPro" id="IPR004843">
    <property type="entry name" value="Calcineurin-like_PHP"/>
</dbReference>
<evidence type="ECO:0000256" key="5">
    <source>
        <dbReference type="ARBA" id="ARBA00022801"/>
    </source>
</evidence>
<keyword evidence="6 7" id="KW-0269">Exonuclease</keyword>
<gene>
    <name evidence="7" type="primary">sbcD</name>
    <name evidence="10" type="ORF">SD1D_1900</name>
</gene>
<dbReference type="GO" id="GO:0004519">
    <property type="term" value="F:endonuclease activity"/>
    <property type="evidence" value="ECO:0007669"/>
    <property type="project" value="UniProtKB-KW"/>
</dbReference>
<dbReference type="InterPro" id="IPR029052">
    <property type="entry name" value="Metallo-depent_PP-like"/>
</dbReference>
<organism evidence="10 11">
    <name type="scientific">Herbinix luporum</name>
    <dbReference type="NCBI Taxonomy" id="1679721"/>
    <lineage>
        <taxon>Bacteria</taxon>
        <taxon>Bacillati</taxon>
        <taxon>Bacillota</taxon>
        <taxon>Clostridia</taxon>
        <taxon>Lachnospirales</taxon>
        <taxon>Lachnospiraceae</taxon>
        <taxon>Herbinix</taxon>
    </lineage>
</organism>
<dbReference type="EMBL" id="LN879430">
    <property type="protein sequence ID" value="CUH93440.1"/>
    <property type="molecule type" value="Genomic_DNA"/>
</dbReference>